<feature type="chain" id="PRO_5043774929" evidence="1">
    <location>
        <begin position="22"/>
        <end position="142"/>
    </location>
</feature>
<dbReference type="EMBL" id="BLXT01004479">
    <property type="protein sequence ID" value="GFO13007.1"/>
    <property type="molecule type" value="Genomic_DNA"/>
</dbReference>
<feature type="signal peptide" evidence="1">
    <location>
        <begin position="1"/>
        <end position="21"/>
    </location>
</feature>
<accession>A0AAV4B1N1</accession>
<comment type="caution">
    <text evidence="2">The sequence shown here is derived from an EMBL/GenBank/DDBJ whole genome shotgun (WGS) entry which is preliminary data.</text>
</comment>
<organism evidence="2 3">
    <name type="scientific">Plakobranchus ocellatus</name>
    <dbReference type="NCBI Taxonomy" id="259542"/>
    <lineage>
        <taxon>Eukaryota</taxon>
        <taxon>Metazoa</taxon>
        <taxon>Spiralia</taxon>
        <taxon>Lophotrochozoa</taxon>
        <taxon>Mollusca</taxon>
        <taxon>Gastropoda</taxon>
        <taxon>Heterobranchia</taxon>
        <taxon>Euthyneura</taxon>
        <taxon>Panpulmonata</taxon>
        <taxon>Sacoglossa</taxon>
        <taxon>Placobranchoidea</taxon>
        <taxon>Plakobranchidae</taxon>
        <taxon>Plakobranchus</taxon>
    </lineage>
</organism>
<evidence type="ECO:0000313" key="3">
    <source>
        <dbReference type="Proteomes" id="UP000735302"/>
    </source>
</evidence>
<keyword evidence="1" id="KW-0732">Signal</keyword>
<name>A0AAV4B1N1_9GAST</name>
<dbReference type="Proteomes" id="UP000735302">
    <property type="component" value="Unassembled WGS sequence"/>
</dbReference>
<evidence type="ECO:0000313" key="2">
    <source>
        <dbReference type="EMBL" id="GFO13007.1"/>
    </source>
</evidence>
<protein>
    <submittedName>
        <fullName evidence="2">Uncharacterized protein</fullName>
    </submittedName>
</protein>
<dbReference type="AlphaFoldDB" id="A0AAV4B1N1"/>
<gene>
    <name evidence="2" type="ORF">PoB_003951200</name>
</gene>
<evidence type="ECO:0000256" key="1">
    <source>
        <dbReference type="SAM" id="SignalP"/>
    </source>
</evidence>
<proteinExistence type="predicted"/>
<sequence>MKTALIVCILLVITLAAFVNAYPECLTVGKDENFLRSHCKSKRYSRDYYTRIWYCCEDLSRRPMRRWEAHNGKWVQVCGCVTRAQELVNNDTWLMRELFIHSSVSATRKLAVTECRPDGTEPDQDRIDQSMFFNSEKKISLD</sequence>
<keyword evidence="3" id="KW-1185">Reference proteome</keyword>
<reference evidence="2 3" key="1">
    <citation type="journal article" date="2021" name="Elife">
        <title>Chloroplast acquisition without the gene transfer in kleptoplastic sea slugs, Plakobranchus ocellatus.</title>
        <authorList>
            <person name="Maeda T."/>
            <person name="Takahashi S."/>
            <person name="Yoshida T."/>
            <person name="Shimamura S."/>
            <person name="Takaki Y."/>
            <person name="Nagai Y."/>
            <person name="Toyoda A."/>
            <person name="Suzuki Y."/>
            <person name="Arimoto A."/>
            <person name="Ishii H."/>
            <person name="Satoh N."/>
            <person name="Nishiyama T."/>
            <person name="Hasebe M."/>
            <person name="Maruyama T."/>
            <person name="Minagawa J."/>
            <person name="Obokata J."/>
            <person name="Shigenobu S."/>
        </authorList>
    </citation>
    <scope>NUCLEOTIDE SEQUENCE [LARGE SCALE GENOMIC DNA]</scope>
</reference>